<evidence type="ECO:0000313" key="1">
    <source>
        <dbReference type="EMBL" id="MFK0522076.1"/>
    </source>
</evidence>
<dbReference type="EMBL" id="JBIYSL010000002">
    <property type="protein sequence ID" value="MFK0522076.1"/>
    <property type="molecule type" value="Genomic_DNA"/>
</dbReference>
<comment type="caution">
    <text evidence="1">The sequence shown here is derived from an EMBL/GenBank/DDBJ whole genome shotgun (WGS) entry which is preliminary data.</text>
</comment>
<reference evidence="1 2" key="1">
    <citation type="submission" date="2024-11" db="EMBL/GenBank/DDBJ databases">
        <title>Identification and Characterization of a Novel Fosfomycin Bacillithiol Transferase FosB8 in Paenibacillus illinoisensis.</title>
        <authorList>
            <person name="Lu W."/>
        </authorList>
    </citation>
    <scope>NUCLEOTIDE SEQUENCE [LARGE SCALE GENOMIC DNA]</scope>
    <source>
        <strain evidence="1 2">WP77</strain>
    </source>
</reference>
<name>A0ABW8HQZ6_9BACL</name>
<gene>
    <name evidence="1" type="ORF">ACINKY_07660</name>
</gene>
<protein>
    <submittedName>
        <fullName evidence="1">Uncharacterized protein</fullName>
    </submittedName>
</protein>
<organism evidence="1 2">
    <name type="scientific">Paenibacillus illinoisensis</name>
    <dbReference type="NCBI Taxonomy" id="59845"/>
    <lineage>
        <taxon>Bacteria</taxon>
        <taxon>Bacillati</taxon>
        <taxon>Bacillota</taxon>
        <taxon>Bacilli</taxon>
        <taxon>Bacillales</taxon>
        <taxon>Paenibacillaceae</taxon>
        <taxon>Paenibacillus</taxon>
    </lineage>
</organism>
<evidence type="ECO:0000313" key="2">
    <source>
        <dbReference type="Proteomes" id="UP001618531"/>
    </source>
</evidence>
<sequence length="68" mass="8086">MRLWISGKSQTCCRQLFNTFGSSGVRKQAIKLYLCTDLQGYYEKNDWTYIGKGYLLDNEETRIYELQF</sequence>
<dbReference type="RefSeq" id="WP_402873194.1">
    <property type="nucleotide sequence ID" value="NZ_JBIYSL010000002.1"/>
</dbReference>
<proteinExistence type="predicted"/>
<dbReference type="Proteomes" id="UP001618531">
    <property type="component" value="Unassembled WGS sequence"/>
</dbReference>
<keyword evidence="2" id="KW-1185">Reference proteome</keyword>
<accession>A0ABW8HQZ6</accession>